<feature type="non-terminal residue" evidence="1">
    <location>
        <position position="4145"/>
    </location>
</feature>
<protein>
    <submittedName>
        <fullName evidence="1">Uncharacterized protein</fullName>
    </submittedName>
</protein>
<keyword evidence="2" id="KW-1185">Reference proteome</keyword>
<sequence>MERFIKPQNVENGNTKIQDGITKGSRIHGYSSGDMLQSGESEGYELFQVLMGTKASDIHTREKRVATLNSNDYALETVLNISDLKVLQTFLNKFSVPLWINTTVEITSIDTTTVCSPSMTGYQCRCEESFAWSYNICTTYKACDAITGDTCGCINSLPADDQYCQLNSSQTDSLDIDIVLDLRINGFTSNFISVFRETLTNLHLPYTINQFLKITEVTFTTACYPNTGGLQCQCEEKFAWSCDKCSIYGACSNATGETCSCINGLPTNREFCEPITTKCAVLIQSSLLFYRCHSLSKHNSCDNNTSDNNTNDDDNNNTSDNNTNDNTSDNNKTNDNNNTPTTNNNNNNTNDNNTGPGSTIADYTVLTSNSLPEFLNQLSNVTVSLTGEVVQSPANINAIVEILSNVANISSGLQLKQTLMEDVLLTVGVLTIDEAKGSWDFLNNNVKVSSNSSKIKSVSSALLQSLETVTLHLISDSFNIVTPSILLNKTTFTDTFNADLNSSVEIDIPKSDGGQQAKSITVITFASMHNVLPPRDKGNSTSFDINGRVVLVQSNDTVNNVSFMFDVRNDTLRNPQCVFWNFSLFNGLGGWDNKGCKLVHSVNKTVTCNCNHLTSFSILMSPNSPDDPVLDYITYIGVGISMASLVICLIIEAVIWRKIRRNNTSYLRHVSIVNIAVSLLIANIWFIIGAAISDAEDENQSACTAATFFIHFFYLALFFWMLASGLLLLYRTVNVFDGGLSKTSMLAIGFSLGYGAPLIIAVITIAVTAPRQAYTRGARICWLNWDESKALLAFVIPALLIVVINLLILLVVIYKMLRRRAVGDAAQAAERHVLVVIARSLAVLTPFFGLTWGLGVGTITNHYNQGIHIAFAFFNSLQGFFILVFGTLLDKKVCLTIQTLINCSFYVLVGKVRNSSKVTSFWKSDKEHQHWNLIIKWTRLFAEMEKRKSYIKLNYKRHLSTTSNSQTPNSTMAKTKELSKDTRNKIVDLHHSGKTESAIGKQLGVKKSTVGAIIRKWKTYKTTDNLPRSGAPRKISPRGVKIMTRMVSKNPRTTRGDLVNDLQRAGTKVTKATISNTLRHQGLKSCSARHVPLLKPVHVQAHLKFAREHLDDPEEDWENVIWSDDIPAKAEPLSPVACLYPNLTTTELFGKNSTCRVWRRKNAELHPKNTIPTMKHGGGNIMLWGCFSAKGPGRLIRVKERMNGAMYREILSENLLPSARALKMKHGWVFQHDNDPKHTARATKEWLRKKHFKVLEWPSQSPDLNPIENLWRELKVCVAQRQPQNITALEEICMEEWAKIPATGRNRVQSASDTTMTQSTHPNQSKEWLHQNKIEVLEWPSQSPDLNSICGLFSPPSTPPPYLGLSPLPPAFTTISTVLLSSTPSLSKSLHTYSGSGTGEDRPQAPPPPGVSPNMDPLQFAYHPGIGVDDVVFYLLQRSLSHLEDSGNTVRITFFTSPVQHYPPLTTQGEAGESGGPVTSCLDWCYLGPTLEPGLGLVGEHLVAGSLPTGPTRAQPKMAMWARLPVGSPPAGRMALPKAVGYMVILLVICYSLENQTSVMDILLFSTDSLDIDIVLDLCINGFTSNFISVFRETLTNVHLPYTINQFLKITEVTFTTACYPNTGGLQCQCEEQFAWSCDKCSIYGACSNATGETCSCIKGLPADGEFCEPITNSLDIDIVLDLRINGFTSNFISVFRETVTNLHLPYTINQFLKITEVTFTTACYPNTGGLQCQCEEKFAWSCDKCSIYGACSNATGETCSCINGLPTNREFCEPITTKCAVIIQSSLLFYRCHSLSKHNSCDNNTSDNNTNDDDNNNTSDNNTNDNTSDNNKTNDNNNTPTTNNNNNNTNDNNTGNLSFAMDIDFNPSYNDPTSQVYKDTKNTGAPSHTACGGNSSCICDLDLSVITHPKFMTIGTYECKLKDKSVFRERSNGTFSLTEAPLIRVTPVRKSIECQVGKLVSLKCSVNNPYEVEFKEIPNAAKGPEITYNFQINNCGVPEMKFTCQEKNNTDFKKEVTLGLFTGNPLCINDKDYGDGFLGQEASGPCEEGRVGEKIAVCDSDGEWKLQQNNCILQAVKNLLDQSEVLTSNSLPEFLNQLSNVTVSLTGEVVQSPANINAIVEILSNVANISSCLQLKQTLMESTSTGILSSSGLGFLLKWRRGRGCVLDAADLFKCCKENLQVDTEHYDHWQPHLPAQDIVRRELPKHQRDLIVQRYQSGEGLSTDQPTFSSLCLHAPLTTINTSTKSGALTLPPAFTTISTVLLSSTPSLPKSLHTYSGSDPCLTWKTLETTVRITFFDFSSAFNTIHPSLLRVKLERAGASDQLAAWVTNYLTDRPQFVRLQDCVSDVVVCSTGAPQGTVLSPFLFTLYTSDFRYSTDSCHLQKFSDDTAIVGCVSEGNDYGAGMHEVSNILVQCGPPGHSLGDGPSTVNSGVVSELGRVAPLRHFHTDRIQNKQLALAGERQREKNTRVHSGIWLGQKRSCGVEPLELASSALGVQRNGPKGEHNIGGQETDVCPPLTGSFRLCPPVPPVPVATQPGNIAVDQVRMQLKKIKARKAMGPDGISSRLLRDCADQLCQVVNLSLSLSLERVPVLWKMSHVVPVPKTSQCPKEPNHFRSVASHLMKALERTLPSIARAFQGFFRDLEEMPARAAICLSWKLSSVLDRTTVERVSSFGFLGVHISKYLTWTHDDDFIKKTSGQRLLPPQLLQVHHREDPDWLRHSLQAKRKALQRLKPPCPPGGYGVLSNNKPWVTPDLRALLLEKRRAFQSGDREELRRVQGQLQEENGEPPAAKQPEGGLERAPSYIRTGGRNTLRISINPTDMPSTEEAEAGEVDSINQLDITAGCLEGLWEFAQPVHMCFVDLEKAFDRVPRGILCGECSMRVWGPGPFAKGCFGLCIRRSEQELGSHCWHQDGITKGSRIHDYSSGDMLQSGESACYPNTGGLQCQCEEQFAWSCDKCSIYGACSNATGETCSCIKGLPADGEFCEPITNVTHCPNTTPVRNLSFAMDIDFKPSYNDPTSQVYKDTKNTEQRLYSESSSRVTELLTLSLRERPATLRRKLISAACIRMILSFQSLPKVHDHRHKQQQRDLSPTRRRREATLSFTGVNSNTWRLSWGAISKPTPARHPPPLTLGNSRVVEGPAPLKELGSRAQAVCMEVLTSNSLPEFLNQLSNVTVSLTGEVVQSPANINAIVEILSNVANISSGLQLKQTLMEDVLLTVGVLTIDEAKESWDFLNKVKVSSNSSKIKSVSSALLQSLETVTLYLISDSFNIVTPSILLNKTTFTDTFNADLNSSVEIDIPKSDGGQQAKSITVITFASMHNVLPPRDKDNSTSFNINGRVVLVQSNDTVNNVSFMFDVRNDTLRNPQCVFWNFSLFNGLGGWDNKGCKLVHSVNKTVTCNCNHLTSFSILMSPNSPDDPVLDYITYIGVGISMASLVICLIIEAVIWRKIRRNNTSYLRHVSIVNIAVSLLIANIWFIIGAAISKDENQSACTAVTFFIHFFYLALFFWMLASALLLLYRTVNVFDGGLSKTSMLAIGFSLGYGAPLIIAVITIAVTAPRQAYTRGARICWLNWDESKALLAFVIPALLIVVINLLILLVVIYKMLRRRAVGDAAQAAERHVLVVIARSLAVLTPFFGLTWGLGVGTITNHYNQGIHIAFAFFNSLQGFFILVFGTLLDKKVCLTIQTLINCSFYVRSEIAVKSQASGSRTRSTSTGILSSSGLGFLLKWRRGRGRAQEAPRKISDQGVRKMVRRVLKEPRTTRKALQKDMEAAGTSVTEKTIGNALHRHGLYGRSARKTPFLKKRHVEARLKDGITKGSRIHGYSSGDMLQSGESATLNSNDYALETVLNISDLKDLQTFLNKLSVPLWINSTVEITSIDTTTVCSPSMTGYQCRCEESFAWSYNTCTTYKACDAITGDTCGCINSLPADDQYCQLNSSQTGYSFLPSATLSSSIHVFFQYQQQQHHHLHQQMTSVMDILLFSTDSLDIDIVLDLRINGFTSNIISVFRETVTNLHLPLHNQSVFKNNGSNFHHRDNNNNTNDDNNTITSTNKRDNNNNTNDDNNTITSTNKRSVWYKTSVMDILLFSTDSLDIDIVLDLRINGFTSNFISVFRETLTNCTPPLHNQSVFKNNRSNFHH</sequence>
<organism evidence="1 2">
    <name type="scientific">Scortum barcoo</name>
    <name type="common">barcoo grunter</name>
    <dbReference type="NCBI Taxonomy" id="214431"/>
    <lineage>
        <taxon>Eukaryota</taxon>
        <taxon>Metazoa</taxon>
        <taxon>Chordata</taxon>
        <taxon>Craniata</taxon>
        <taxon>Vertebrata</taxon>
        <taxon>Euteleostomi</taxon>
        <taxon>Actinopterygii</taxon>
        <taxon>Neopterygii</taxon>
        <taxon>Teleostei</taxon>
        <taxon>Neoteleostei</taxon>
        <taxon>Acanthomorphata</taxon>
        <taxon>Eupercaria</taxon>
        <taxon>Centrarchiformes</taxon>
        <taxon>Terapontoidei</taxon>
        <taxon>Terapontidae</taxon>
        <taxon>Scortum</taxon>
    </lineage>
</organism>
<reference evidence="1" key="1">
    <citation type="submission" date="2022-04" db="EMBL/GenBank/DDBJ databases">
        <title>Jade perch genome.</title>
        <authorList>
            <person name="Chao B."/>
        </authorList>
    </citation>
    <scope>NUCLEOTIDE SEQUENCE</scope>
    <source>
        <strain evidence="1">CB-2022</strain>
    </source>
</reference>
<name>A0ACB8W8J5_9TELE</name>
<comment type="caution">
    <text evidence="1">The sequence shown here is derived from an EMBL/GenBank/DDBJ whole genome shotgun (WGS) entry which is preliminary data.</text>
</comment>
<gene>
    <name evidence="1" type="ORF">L3Q82_010893</name>
</gene>
<dbReference type="EMBL" id="CM041543">
    <property type="protein sequence ID" value="KAI3364064.1"/>
    <property type="molecule type" value="Genomic_DNA"/>
</dbReference>
<accession>A0ACB8W8J5</accession>
<evidence type="ECO:0000313" key="2">
    <source>
        <dbReference type="Proteomes" id="UP000831701"/>
    </source>
</evidence>
<proteinExistence type="predicted"/>
<evidence type="ECO:0000313" key="1">
    <source>
        <dbReference type="EMBL" id="KAI3364064.1"/>
    </source>
</evidence>
<dbReference type="Proteomes" id="UP000831701">
    <property type="component" value="Chromosome 13"/>
</dbReference>